<feature type="region of interest" description="Disordered" evidence="1">
    <location>
        <begin position="1"/>
        <end position="32"/>
    </location>
</feature>
<evidence type="ECO:0000256" key="1">
    <source>
        <dbReference type="SAM" id="MobiDB-lite"/>
    </source>
</evidence>
<sequence>MDSNDQEMSEHEADLLNRSTKPQKEELTSNPRSKVSFLESLLLNMEDPNIKYVTQSLDNIVSQTNRKTPKIIQILSP</sequence>
<gene>
    <name evidence="2" type="ORF">MTR67_034645</name>
</gene>
<name>A0AAF0U865_SOLVR</name>
<dbReference type="Proteomes" id="UP001234989">
    <property type="component" value="Chromosome 8"/>
</dbReference>
<organism evidence="2 3">
    <name type="scientific">Solanum verrucosum</name>
    <dbReference type="NCBI Taxonomy" id="315347"/>
    <lineage>
        <taxon>Eukaryota</taxon>
        <taxon>Viridiplantae</taxon>
        <taxon>Streptophyta</taxon>
        <taxon>Embryophyta</taxon>
        <taxon>Tracheophyta</taxon>
        <taxon>Spermatophyta</taxon>
        <taxon>Magnoliopsida</taxon>
        <taxon>eudicotyledons</taxon>
        <taxon>Gunneridae</taxon>
        <taxon>Pentapetalae</taxon>
        <taxon>asterids</taxon>
        <taxon>lamiids</taxon>
        <taxon>Solanales</taxon>
        <taxon>Solanaceae</taxon>
        <taxon>Solanoideae</taxon>
        <taxon>Solaneae</taxon>
        <taxon>Solanum</taxon>
    </lineage>
</organism>
<dbReference type="EMBL" id="CP133619">
    <property type="protein sequence ID" value="WMV41260.1"/>
    <property type="molecule type" value="Genomic_DNA"/>
</dbReference>
<keyword evidence="3" id="KW-1185">Reference proteome</keyword>
<reference evidence="2" key="1">
    <citation type="submission" date="2023-08" db="EMBL/GenBank/DDBJ databases">
        <title>A de novo genome assembly of Solanum verrucosum Schlechtendal, a Mexican diploid species geographically isolated from the other diploid A-genome species in potato relatives.</title>
        <authorList>
            <person name="Hosaka K."/>
        </authorList>
    </citation>
    <scope>NUCLEOTIDE SEQUENCE</scope>
    <source>
        <tissue evidence="2">Young leaves</tissue>
    </source>
</reference>
<dbReference type="AlphaFoldDB" id="A0AAF0U865"/>
<evidence type="ECO:0000313" key="3">
    <source>
        <dbReference type="Proteomes" id="UP001234989"/>
    </source>
</evidence>
<evidence type="ECO:0000313" key="2">
    <source>
        <dbReference type="EMBL" id="WMV41260.1"/>
    </source>
</evidence>
<proteinExistence type="predicted"/>
<protein>
    <submittedName>
        <fullName evidence="2">Uncharacterized protein</fullName>
    </submittedName>
</protein>
<accession>A0AAF0U865</accession>